<name>A0A4R5A7B2_9ACTN</name>
<dbReference type="OrthoDB" id="5193435at2"/>
<evidence type="ECO:0000313" key="1">
    <source>
        <dbReference type="EMBL" id="TDD66699.1"/>
    </source>
</evidence>
<sequence>MMLTQPLTAKIRRVDDNLRTLVERRGHLDDPADVLRATESIDHWLDERLVLMKTRDGESELATTANRRR</sequence>
<protein>
    <submittedName>
        <fullName evidence="1">Uncharacterized protein</fullName>
    </submittedName>
</protein>
<dbReference type="EMBL" id="SMLB01000036">
    <property type="protein sequence ID" value="TDD66699.1"/>
    <property type="molecule type" value="Genomic_DNA"/>
</dbReference>
<dbReference type="Proteomes" id="UP000295217">
    <property type="component" value="Unassembled WGS sequence"/>
</dbReference>
<keyword evidence="2" id="KW-1185">Reference proteome</keyword>
<dbReference type="RefSeq" id="WP_132105284.1">
    <property type="nucleotide sequence ID" value="NZ_SMLB01000036.1"/>
</dbReference>
<evidence type="ECO:0000313" key="2">
    <source>
        <dbReference type="Proteomes" id="UP000295217"/>
    </source>
</evidence>
<organism evidence="1 2">
    <name type="scientific">Jiangella aurantiaca</name>
    <dbReference type="NCBI Taxonomy" id="2530373"/>
    <lineage>
        <taxon>Bacteria</taxon>
        <taxon>Bacillati</taxon>
        <taxon>Actinomycetota</taxon>
        <taxon>Actinomycetes</taxon>
        <taxon>Jiangellales</taxon>
        <taxon>Jiangellaceae</taxon>
        <taxon>Jiangella</taxon>
    </lineage>
</organism>
<gene>
    <name evidence="1" type="ORF">E1262_21215</name>
</gene>
<comment type="caution">
    <text evidence="1">The sequence shown here is derived from an EMBL/GenBank/DDBJ whole genome shotgun (WGS) entry which is preliminary data.</text>
</comment>
<dbReference type="AlphaFoldDB" id="A0A4R5A7B2"/>
<proteinExistence type="predicted"/>
<reference evidence="1 2" key="1">
    <citation type="submission" date="2019-02" db="EMBL/GenBank/DDBJ databases">
        <title>Draft genome sequences of novel Actinobacteria.</title>
        <authorList>
            <person name="Sahin N."/>
            <person name="Ay H."/>
            <person name="Saygin H."/>
        </authorList>
    </citation>
    <scope>NUCLEOTIDE SEQUENCE [LARGE SCALE GENOMIC DNA]</scope>
    <source>
        <strain evidence="1 2">8K307</strain>
    </source>
</reference>
<accession>A0A4R5A7B2</accession>